<dbReference type="Proteomes" id="UP000887226">
    <property type="component" value="Unassembled WGS sequence"/>
</dbReference>
<sequence>MALTVLVIYIGILCLLCAGCIFYKRYADGKLHTGRPSEPVYVVWKTVNPATGARRRSSVWLSINSNSGGRRKSLIELFNRKGNVADVKNAGAETAVEFQEVDMSSRNTGT</sequence>
<keyword evidence="3" id="KW-1185">Reference proteome</keyword>
<gene>
    <name evidence="2" type="ORF">BJ878DRAFT_478573</name>
</gene>
<reference evidence="2" key="1">
    <citation type="journal article" date="2021" name="IMA Fungus">
        <title>Genomic characterization of three marine fungi, including Emericellopsis atlantica sp. nov. with signatures of a generalist lifestyle and marine biomass degradation.</title>
        <authorList>
            <person name="Hagestad O.C."/>
            <person name="Hou L."/>
            <person name="Andersen J.H."/>
            <person name="Hansen E.H."/>
            <person name="Altermark B."/>
            <person name="Li C."/>
            <person name="Kuhnert E."/>
            <person name="Cox R.J."/>
            <person name="Crous P.W."/>
            <person name="Spatafora J.W."/>
            <person name="Lail K."/>
            <person name="Amirebrahimi M."/>
            <person name="Lipzen A."/>
            <person name="Pangilinan J."/>
            <person name="Andreopoulos W."/>
            <person name="Hayes R.D."/>
            <person name="Ng V."/>
            <person name="Grigoriev I.V."/>
            <person name="Jackson S.A."/>
            <person name="Sutton T.D.S."/>
            <person name="Dobson A.D.W."/>
            <person name="Rama T."/>
        </authorList>
    </citation>
    <scope>NUCLEOTIDE SEQUENCE</scope>
    <source>
        <strain evidence="2">TRa3180A</strain>
    </source>
</reference>
<feature type="transmembrane region" description="Helical" evidence="1">
    <location>
        <begin position="6"/>
        <end position="23"/>
    </location>
</feature>
<keyword evidence="1" id="KW-1133">Transmembrane helix</keyword>
<organism evidence="2 3">
    <name type="scientific">Calycina marina</name>
    <dbReference type="NCBI Taxonomy" id="1763456"/>
    <lineage>
        <taxon>Eukaryota</taxon>
        <taxon>Fungi</taxon>
        <taxon>Dikarya</taxon>
        <taxon>Ascomycota</taxon>
        <taxon>Pezizomycotina</taxon>
        <taxon>Leotiomycetes</taxon>
        <taxon>Helotiales</taxon>
        <taxon>Pezizellaceae</taxon>
        <taxon>Calycina</taxon>
    </lineage>
</organism>
<keyword evidence="1" id="KW-0812">Transmembrane</keyword>
<evidence type="ECO:0000313" key="2">
    <source>
        <dbReference type="EMBL" id="KAG9246191.1"/>
    </source>
</evidence>
<keyword evidence="1" id="KW-0472">Membrane</keyword>
<name>A0A9P7Z6I7_9HELO</name>
<dbReference type="EMBL" id="MU253814">
    <property type="protein sequence ID" value="KAG9246191.1"/>
    <property type="molecule type" value="Genomic_DNA"/>
</dbReference>
<protein>
    <submittedName>
        <fullName evidence="2">Uncharacterized protein</fullName>
    </submittedName>
</protein>
<dbReference type="AlphaFoldDB" id="A0A9P7Z6I7"/>
<accession>A0A9P7Z6I7</accession>
<evidence type="ECO:0000313" key="3">
    <source>
        <dbReference type="Proteomes" id="UP000887226"/>
    </source>
</evidence>
<comment type="caution">
    <text evidence="2">The sequence shown here is derived from an EMBL/GenBank/DDBJ whole genome shotgun (WGS) entry which is preliminary data.</text>
</comment>
<proteinExistence type="predicted"/>
<evidence type="ECO:0000256" key="1">
    <source>
        <dbReference type="SAM" id="Phobius"/>
    </source>
</evidence>